<dbReference type="Gene3D" id="1.10.10.60">
    <property type="entry name" value="Homeodomain-like"/>
    <property type="match status" value="1"/>
</dbReference>
<evidence type="ECO:0000256" key="1">
    <source>
        <dbReference type="ARBA" id="ARBA00023015"/>
    </source>
</evidence>
<dbReference type="PROSITE" id="PS50977">
    <property type="entry name" value="HTH_TETR_2"/>
    <property type="match status" value="1"/>
</dbReference>
<evidence type="ECO:0000256" key="4">
    <source>
        <dbReference type="PROSITE-ProRule" id="PRU00335"/>
    </source>
</evidence>
<dbReference type="Gene3D" id="1.10.357.10">
    <property type="entry name" value="Tetracycline Repressor, domain 2"/>
    <property type="match status" value="1"/>
</dbReference>
<keyword evidence="2 4" id="KW-0238">DNA-binding</keyword>
<dbReference type="PANTHER" id="PTHR30055">
    <property type="entry name" value="HTH-TYPE TRANSCRIPTIONAL REGULATOR RUTR"/>
    <property type="match status" value="1"/>
</dbReference>
<dbReference type="InterPro" id="IPR041490">
    <property type="entry name" value="KstR2_TetR_C"/>
</dbReference>
<organism evidence="7 8">
    <name type="scientific">Nocardiopsis flavescens</name>
    <dbReference type="NCBI Taxonomy" id="758803"/>
    <lineage>
        <taxon>Bacteria</taxon>
        <taxon>Bacillati</taxon>
        <taxon>Actinomycetota</taxon>
        <taxon>Actinomycetes</taxon>
        <taxon>Streptosporangiales</taxon>
        <taxon>Nocardiopsidaceae</taxon>
        <taxon>Nocardiopsis</taxon>
    </lineage>
</organism>
<evidence type="ECO:0000256" key="2">
    <source>
        <dbReference type="ARBA" id="ARBA00023125"/>
    </source>
</evidence>
<accession>A0A1M6G721</accession>
<dbReference type="SUPFAM" id="SSF48498">
    <property type="entry name" value="Tetracyclin repressor-like, C-terminal domain"/>
    <property type="match status" value="1"/>
</dbReference>
<gene>
    <name evidence="7" type="ORF">SAMN05421803_103295</name>
</gene>
<dbReference type="GO" id="GO:0003700">
    <property type="term" value="F:DNA-binding transcription factor activity"/>
    <property type="evidence" value="ECO:0007669"/>
    <property type="project" value="TreeGrafter"/>
</dbReference>
<feature type="DNA-binding region" description="H-T-H motif" evidence="4">
    <location>
        <begin position="46"/>
        <end position="65"/>
    </location>
</feature>
<reference evidence="7 8" key="1">
    <citation type="submission" date="2016-11" db="EMBL/GenBank/DDBJ databases">
        <authorList>
            <person name="Jaros S."/>
            <person name="Januszkiewicz K."/>
            <person name="Wedrychowicz H."/>
        </authorList>
    </citation>
    <scope>NUCLEOTIDE SEQUENCE [LARGE SCALE GENOMIC DNA]</scope>
    <source>
        <strain evidence="7 8">CGMCC 4.5723</strain>
    </source>
</reference>
<dbReference type="AlphaFoldDB" id="A0A1M6G721"/>
<evidence type="ECO:0000313" key="7">
    <source>
        <dbReference type="EMBL" id="SHJ05597.1"/>
    </source>
</evidence>
<feature type="region of interest" description="Disordered" evidence="5">
    <location>
        <begin position="208"/>
        <end position="229"/>
    </location>
</feature>
<dbReference type="Pfam" id="PF00440">
    <property type="entry name" value="TetR_N"/>
    <property type="match status" value="1"/>
</dbReference>
<protein>
    <submittedName>
        <fullName evidence="7">DNA-binding transcriptional regulator, AcrR family</fullName>
    </submittedName>
</protein>
<dbReference type="PANTHER" id="PTHR30055:SF234">
    <property type="entry name" value="HTH-TYPE TRANSCRIPTIONAL REGULATOR BETI"/>
    <property type="match status" value="1"/>
</dbReference>
<evidence type="ECO:0000256" key="5">
    <source>
        <dbReference type="SAM" id="MobiDB-lite"/>
    </source>
</evidence>
<evidence type="ECO:0000313" key="8">
    <source>
        <dbReference type="Proteomes" id="UP000184452"/>
    </source>
</evidence>
<dbReference type="InterPro" id="IPR001647">
    <property type="entry name" value="HTH_TetR"/>
</dbReference>
<dbReference type="InterPro" id="IPR036271">
    <property type="entry name" value="Tet_transcr_reg_TetR-rel_C_sf"/>
</dbReference>
<feature type="region of interest" description="Disordered" evidence="5">
    <location>
        <begin position="1"/>
        <end position="25"/>
    </location>
</feature>
<feature type="domain" description="HTH tetR-type" evidence="6">
    <location>
        <begin position="23"/>
        <end position="83"/>
    </location>
</feature>
<dbReference type="EMBL" id="FQZK01000003">
    <property type="protein sequence ID" value="SHJ05597.1"/>
    <property type="molecule type" value="Genomic_DNA"/>
</dbReference>
<dbReference type="SUPFAM" id="SSF46689">
    <property type="entry name" value="Homeodomain-like"/>
    <property type="match status" value="1"/>
</dbReference>
<keyword evidence="1" id="KW-0805">Transcription regulation</keyword>
<evidence type="ECO:0000256" key="3">
    <source>
        <dbReference type="ARBA" id="ARBA00023163"/>
    </source>
</evidence>
<dbReference type="GO" id="GO:0000976">
    <property type="term" value="F:transcription cis-regulatory region binding"/>
    <property type="evidence" value="ECO:0007669"/>
    <property type="project" value="TreeGrafter"/>
</dbReference>
<sequence>MPRTSPGETAPPRPGRRRSGRPGHDADSVLHVAARVFNERGYDGTSMEDLARALGVTKSAIYHHVSSKTELLRRSLDLALDALFAVTREEASVSGPAVDRLDHVLRGSVQVLVELLPHVTLLLRVRGNTEVEKHALERRREFDHLVADLVREGIVAGDIRDDVDPAVAGRLLFGMVNSVVEWYKPDRGLSAEEVADTLATIAFQGLRRPRHRPGNTAGDTGHGDHGHLG</sequence>
<dbReference type="PRINTS" id="PR00455">
    <property type="entry name" value="HTHTETR"/>
</dbReference>
<proteinExistence type="predicted"/>
<name>A0A1M6G721_9ACTN</name>
<keyword evidence="3" id="KW-0804">Transcription</keyword>
<keyword evidence="8" id="KW-1185">Reference proteome</keyword>
<evidence type="ECO:0000259" key="6">
    <source>
        <dbReference type="PROSITE" id="PS50977"/>
    </source>
</evidence>
<dbReference type="Pfam" id="PF17932">
    <property type="entry name" value="TetR_C_24"/>
    <property type="match status" value="1"/>
</dbReference>
<dbReference type="STRING" id="758803.SAMN05421803_103295"/>
<dbReference type="InterPro" id="IPR009057">
    <property type="entry name" value="Homeodomain-like_sf"/>
</dbReference>
<dbReference type="InterPro" id="IPR050109">
    <property type="entry name" value="HTH-type_TetR-like_transc_reg"/>
</dbReference>
<dbReference type="Proteomes" id="UP000184452">
    <property type="component" value="Unassembled WGS sequence"/>
</dbReference>